<name>A0ABX0U0N1_9SPHN</name>
<gene>
    <name evidence="3" type="ORF">FHT01_000484</name>
</gene>
<dbReference type="EMBL" id="JAASQP010000001">
    <property type="protein sequence ID" value="NIJ22942.1"/>
    <property type="molecule type" value="Genomic_DNA"/>
</dbReference>
<evidence type="ECO:0000256" key="2">
    <source>
        <dbReference type="SAM" id="SignalP"/>
    </source>
</evidence>
<protein>
    <recommendedName>
        <fullName evidence="5">Peptidase</fullName>
    </recommendedName>
</protein>
<comment type="caution">
    <text evidence="3">The sequence shown here is derived from an EMBL/GenBank/DDBJ whole genome shotgun (WGS) entry which is preliminary data.</text>
</comment>
<sequence>MFSRIRTAGLVLAAGLGLAACTDGYGYSGVNLGYGGGGYYGDPYYDGYGYGGGYYGAGYAGNFGSPYWGWQGDYYYPGTGVYVYDRNRRAVRWNGAQQRYWQGRRNSWRGDRREVRANWRDYRQERRVDTRNFRQDRRGDRRALRQGQVTRPEFRAERRQDRRAFRSDARRDTRQLRRANRRDRRD</sequence>
<dbReference type="Proteomes" id="UP000788153">
    <property type="component" value="Unassembled WGS sequence"/>
</dbReference>
<evidence type="ECO:0000313" key="4">
    <source>
        <dbReference type="Proteomes" id="UP000788153"/>
    </source>
</evidence>
<reference evidence="3 4" key="1">
    <citation type="submission" date="2020-03" db="EMBL/GenBank/DDBJ databases">
        <title>Genomic Encyclopedia of Type Strains, Phase IV (KMG-IV): sequencing the most valuable type-strain genomes for metagenomic binning, comparative biology and taxonomic classification.</title>
        <authorList>
            <person name="Goeker M."/>
        </authorList>
    </citation>
    <scope>NUCLEOTIDE SEQUENCE [LARGE SCALE GENOMIC DNA]</scope>
    <source>
        <strain evidence="3 4">DSM 22753</strain>
    </source>
</reference>
<feature type="region of interest" description="Disordered" evidence="1">
    <location>
        <begin position="137"/>
        <end position="186"/>
    </location>
</feature>
<feature type="compositionally biased region" description="Basic residues" evidence="1">
    <location>
        <begin position="176"/>
        <end position="186"/>
    </location>
</feature>
<keyword evidence="4" id="KW-1185">Reference proteome</keyword>
<keyword evidence="2" id="KW-0732">Signal</keyword>
<dbReference type="PROSITE" id="PS51257">
    <property type="entry name" value="PROKAR_LIPOPROTEIN"/>
    <property type="match status" value="1"/>
</dbReference>
<accession>A0ABX0U0N1</accession>
<proteinExistence type="predicted"/>
<evidence type="ECO:0000313" key="3">
    <source>
        <dbReference type="EMBL" id="NIJ22942.1"/>
    </source>
</evidence>
<feature type="chain" id="PRO_5047150567" description="Peptidase" evidence="2">
    <location>
        <begin position="20"/>
        <end position="186"/>
    </location>
</feature>
<evidence type="ECO:0000256" key="1">
    <source>
        <dbReference type="SAM" id="MobiDB-lite"/>
    </source>
</evidence>
<evidence type="ECO:0008006" key="5">
    <source>
        <dbReference type="Google" id="ProtNLM"/>
    </source>
</evidence>
<dbReference type="RefSeq" id="WP_140048133.1">
    <property type="nucleotide sequence ID" value="NZ_BAAAEV010000001.1"/>
</dbReference>
<feature type="signal peptide" evidence="2">
    <location>
        <begin position="1"/>
        <end position="19"/>
    </location>
</feature>
<organism evidence="3 4">
    <name type="scientific">Sphingomonas japonica</name>
    <dbReference type="NCBI Taxonomy" id="511662"/>
    <lineage>
        <taxon>Bacteria</taxon>
        <taxon>Pseudomonadati</taxon>
        <taxon>Pseudomonadota</taxon>
        <taxon>Alphaproteobacteria</taxon>
        <taxon>Sphingomonadales</taxon>
        <taxon>Sphingomonadaceae</taxon>
        <taxon>Sphingomonas</taxon>
    </lineage>
</organism>
<feature type="compositionally biased region" description="Basic and acidic residues" evidence="1">
    <location>
        <begin position="152"/>
        <end position="175"/>
    </location>
</feature>